<dbReference type="AlphaFoldDB" id="Q7XNL4"/>
<dbReference type="EMBL" id="AL663015">
    <property type="protein sequence ID" value="CAE04040.2"/>
    <property type="molecule type" value="Genomic_DNA"/>
</dbReference>
<proteinExistence type="predicted"/>
<name>Q7XNL4_ORYSJ</name>
<reference evidence="1" key="1">
    <citation type="journal article" date="2002" name="Nature">
        <title>Sequence and analysis of rice chromosome 4.</title>
        <authorList>
            <person name="Feng Q."/>
            <person name="Zhang Y."/>
            <person name="Hao P."/>
            <person name="Wang S."/>
            <person name="Fu G."/>
            <person name="Huang Y."/>
            <person name="Li Y."/>
            <person name="Zhu J."/>
            <person name="Liu Y."/>
            <person name="Hu X."/>
            <person name="Jia P."/>
            <person name="Zhang Y."/>
            <person name="Zhao Q."/>
            <person name="Ying K."/>
            <person name="Yu S."/>
            <person name="Tang Y."/>
            <person name="Weng Q."/>
            <person name="Zhang L."/>
            <person name="Lu Y."/>
            <person name="Mu J."/>
            <person name="Lu Y."/>
            <person name="Zhang L.S."/>
            <person name="Yu Z."/>
            <person name="Fan D."/>
            <person name="Liu X."/>
            <person name="Lu T."/>
            <person name="Li C."/>
            <person name="Wu Y."/>
            <person name="Sun T."/>
            <person name="Lei H."/>
            <person name="Li T."/>
            <person name="Hu H."/>
            <person name="Guan J."/>
            <person name="Wu M."/>
            <person name="Zhang R."/>
            <person name="Zhou B."/>
            <person name="Chen Z."/>
            <person name="Chen L."/>
            <person name="Jin Z."/>
            <person name="Wang R."/>
            <person name="Yin H."/>
            <person name="Cai Z."/>
            <person name="Ren S."/>
            <person name="Lv G."/>
            <person name="Gu W."/>
            <person name="Zhu G."/>
            <person name="Tu Y."/>
            <person name="Jia J."/>
            <person name="Zhang Y."/>
            <person name="Chen J."/>
            <person name="Kang H."/>
            <person name="Chen X."/>
            <person name="Shao C."/>
            <person name="Sun Y."/>
            <person name="Hu Q."/>
            <person name="Zhang X."/>
            <person name="Zhang W."/>
            <person name="Wang L."/>
            <person name="Ding C."/>
            <person name="Sheng H."/>
            <person name="Gu J."/>
            <person name="Chen S."/>
            <person name="Ni L."/>
            <person name="Zhu F."/>
            <person name="Chen W."/>
            <person name="Lan L."/>
            <person name="Lai Y."/>
            <person name="Cheng Z."/>
            <person name="Gu M."/>
            <person name="Jiang J."/>
            <person name="Li J."/>
            <person name="Hong G."/>
            <person name="Xue Y."/>
            <person name="Han B."/>
        </authorList>
    </citation>
    <scope>NUCLEOTIDE SEQUENCE [LARGE SCALE GENOMIC DNA]</scope>
</reference>
<accession>Q7XNL4</accession>
<gene>
    <name evidence="1" type="primary">OSJNBb0068N06.16</name>
</gene>
<organism evidence="1">
    <name type="scientific">Oryza sativa subsp. japonica</name>
    <name type="common">Rice</name>
    <dbReference type="NCBI Taxonomy" id="39947"/>
    <lineage>
        <taxon>Eukaryota</taxon>
        <taxon>Viridiplantae</taxon>
        <taxon>Streptophyta</taxon>
        <taxon>Embryophyta</taxon>
        <taxon>Tracheophyta</taxon>
        <taxon>Spermatophyta</taxon>
        <taxon>Magnoliopsida</taxon>
        <taxon>Liliopsida</taxon>
        <taxon>Poales</taxon>
        <taxon>Poaceae</taxon>
        <taxon>BOP clade</taxon>
        <taxon>Oryzoideae</taxon>
        <taxon>Oryzeae</taxon>
        <taxon>Oryzinae</taxon>
        <taxon>Oryza</taxon>
        <taxon>Oryza sativa</taxon>
    </lineage>
</organism>
<evidence type="ECO:0000313" key="1">
    <source>
        <dbReference type="EMBL" id="CAE04040.2"/>
    </source>
</evidence>
<protein>
    <submittedName>
        <fullName evidence="1">OSJNBb0068N06.16 protein</fullName>
    </submittedName>
</protein>
<sequence length="129" mass="14063">MAKGMACGETSSPAAPDAVPYWHYGEGRGLAKPVRPQPLTPCLIGTMSKGVGGRNLFACKAMRHTLLVLWRRAWVGDTRSPAALDAVPYWRYGEGRGWTKPLYPQPLTLYLIGLMVKGVGGRNLLARNP</sequence>